<evidence type="ECO:0000313" key="2">
    <source>
        <dbReference type="EMBL" id="RMO35426.1"/>
    </source>
</evidence>
<evidence type="ECO:0000313" key="1">
    <source>
        <dbReference type="EMBL" id="KPC39854.1"/>
    </source>
</evidence>
<evidence type="ECO:0000313" key="7">
    <source>
        <dbReference type="Proteomes" id="UP000273536"/>
    </source>
</evidence>
<dbReference type="Proteomes" id="UP000037836">
    <property type="component" value="Unassembled WGS sequence"/>
</dbReference>
<evidence type="ECO:0000313" key="5">
    <source>
        <dbReference type="Proteomes" id="UP000037836"/>
    </source>
</evidence>
<dbReference type="AlphaFoldDB" id="A0A3M4I2L2"/>
<sequence length="48" mass="5546">MIMIGKHAQMFSCDIDIINIILNTVCQTPQLTDLHFFSIEPQRERRGA</sequence>
<gene>
    <name evidence="1" type="ORF">AC496_2729</name>
    <name evidence="4" type="ORF">ALQ11_102566</name>
    <name evidence="3" type="ORF">ALQ41_102672</name>
    <name evidence="2" type="ORF">ALQ42_102511</name>
</gene>
<evidence type="ECO:0000313" key="4">
    <source>
        <dbReference type="EMBL" id="RMQ22031.1"/>
    </source>
</evidence>
<comment type="caution">
    <text evidence="2">The sequence shown here is derived from an EMBL/GenBank/DDBJ whole genome shotgun (WGS) entry which is preliminary data.</text>
</comment>
<dbReference type="EMBL" id="LGLO01000094">
    <property type="protein sequence ID" value="KPC39854.1"/>
    <property type="molecule type" value="Genomic_DNA"/>
</dbReference>
<dbReference type="Proteomes" id="UP000280599">
    <property type="component" value="Unassembled WGS sequence"/>
</dbReference>
<dbReference type="EMBL" id="RBPT01000219">
    <property type="protein sequence ID" value="RMO46231.1"/>
    <property type="molecule type" value="Genomic_DNA"/>
</dbReference>
<protein>
    <submittedName>
        <fullName evidence="2">Uncharacterized protein</fullName>
    </submittedName>
</protein>
<dbReference type="Proteomes" id="UP000273536">
    <property type="component" value="Unassembled WGS sequence"/>
</dbReference>
<proteinExistence type="predicted"/>
<accession>A0A3M4I2L2</accession>
<evidence type="ECO:0000313" key="3">
    <source>
        <dbReference type="EMBL" id="RMO46231.1"/>
    </source>
</evidence>
<dbReference type="Proteomes" id="UP000272471">
    <property type="component" value="Unassembled WGS sequence"/>
</dbReference>
<organism evidence="2 7">
    <name type="scientific">Pseudomonas savastanoi pv. glycinea</name>
    <name type="common">Pseudomonas syringae pv. glycinea</name>
    <dbReference type="NCBI Taxonomy" id="318"/>
    <lineage>
        <taxon>Bacteria</taxon>
        <taxon>Pseudomonadati</taxon>
        <taxon>Pseudomonadota</taxon>
        <taxon>Gammaproteobacteria</taxon>
        <taxon>Pseudomonadales</taxon>
        <taxon>Pseudomonadaceae</taxon>
        <taxon>Pseudomonas</taxon>
    </lineage>
</organism>
<name>A0A3M4I2L2_PSESG</name>
<evidence type="ECO:0000313" key="6">
    <source>
        <dbReference type="Proteomes" id="UP000272471"/>
    </source>
</evidence>
<dbReference type="EMBL" id="RBQX01000013">
    <property type="protein sequence ID" value="RMQ22031.1"/>
    <property type="molecule type" value="Genomic_DNA"/>
</dbReference>
<evidence type="ECO:0000313" key="8">
    <source>
        <dbReference type="Proteomes" id="UP000280599"/>
    </source>
</evidence>
<reference evidence="1 5" key="2">
    <citation type="submission" date="2015-10" db="EMBL/GenBank/DDBJ databases">
        <title>Comparative genomics and high-throughput reverse genetic screens identify a new phytobacterial MAMP and an Arabidopsis receptor required for immune elicitation.</title>
        <authorList>
            <person name="Mott G.A."/>
            <person name="Thakur S."/>
            <person name="Wang P.W."/>
            <person name="Desveaux D."/>
            <person name="Guttman D.S."/>
        </authorList>
    </citation>
    <scope>NUCLEOTIDE SEQUENCE [LARGE SCALE GENOMIC DNA]</scope>
    <source>
        <strain evidence="1 5">BR1</strain>
    </source>
</reference>
<reference evidence="6 7" key="3">
    <citation type="submission" date="2018-08" db="EMBL/GenBank/DDBJ databases">
        <title>Recombination of ecologically and evolutionarily significant loci maintains genetic cohesion in the Pseudomonas syringae species complex.</title>
        <authorList>
            <person name="Dillon M."/>
            <person name="Thakur S."/>
            <person name="Almeida R.N.D."/>
            <person name="Weir B.S."/>
            <person name="Guttman D.S."/>
        </authorList>
    </citation>
    <scope>NUCLEOTIDE SEQUENCE [LARGE SCALE GENOMIC DNA]</scope>
    <source>
        <strain evidence="4 6">ICMP 4182</strain>
        <strain evidence="2 7">ICMP 6372</strain>
        <strain evidence="3 8">ICMP 867</strain>
    </source>
</reference>
<keyword evidence="5" id="KW-1185">Reference proteome</keyword>
<reference evidence="1" key="1">
    <citation type="submission" date="2015-07" db="EMBL/GenBank/DDBJ databases">
        <authorList>
            <person name="O'Brien H.E."/>
            <person name="Thakur S."/>
            <person name="Gong Y."/>
            <person name="Wang P.W."/>
            <person name="Guttman D.S."/>
        </authorList>
    </citation>
    <scope>NUCLEOTIDE SEQUENCE</scope>
    <source>
        <strain evidence="1">BR1</strain>
    </source>
</reference>
<dbReference type="EMBL" id="RBPS01000218">
    <property type="protein sequence ID" value="RMO35426.1"/>
    <property type="molecule type" value="Genomic_DNA"/>
</dbReference>